<sequence length="26" mass="2965">MYCCEIVLHSKHAKSSWLIGTTQSLK</sequence>
<proteinExistence type="predicted"/>
<organism evidence="1">
    <name type="scientific">Arundo donax</name>
    <name type="common">Giant reed</name>
    <name type="synonym">Donax arundinaceus</name>
    <dbReference type="NCBI Taxonomy" id="35708"/>
    <lineage>
        <taxon>Eukaryota</taxon>
        <taxon>Viridiplantae</taxon>
        <taxon>Streptophyta</taxon>
        <taxon>Embryophyta</taxon>
        <taxon>Tracheophyta</taxon>
        <taxon>Spermatophyta</taxon>
        <taxon>Magnoliopsida</taxon>
        <taxon>Liliopsida</taxon>
        <taxon>Poales</taxon>
        <taxon>Poaceae</taxon>
        <taxon>PACMAD clade</taxon>
        <taxon>Arundinoideae</taxon>
        <taxon>Arundineae</taxon>
        <taxon>Arundo</taxon>
    </lineage>
</organism>
<protein>
    <submittedName>
        <fullName evidence="1">Uncharacterized protein</fullName>
    </submittedName>
</protein>
<name>A0A0A9HED0_ARUDO</name>
<reference evidence="1" key="1">
    <citation type="submission" date="2014-09" db="EMBL/GenBank/DDBJ databases">
        <authorList>
            <person name="Magalhaes I.L.F."/>
            <person name="Oliveira U."/>
            <person name="Santos F.R."/>
            <person name="Vidigal T.H.D.A."/>
            <person name="Brescovit A.D."/>
            <person name="Santos A.J."/>
        </authorList>
    </citation>
    <scope>NUCLEOTIDE SEQUENCE</scope>
    <source>
        <tissue evidence="1">Shoot tissue taken approximately 20 cm above the soil surface</tissue>
    </source>
</reference>
<dbReference type="EMBL" id="GBRH01163742">
    <property type="protein sequence ID" value="JAE34154.1"/>
    <property type="molecule type" value="Transcribed_RNA"/>
</dbReference>
<evidence type="ECO:0000313" key="1">
    <source>
        <dbReference type="EMBL" id="JAE34154.1"/>
    </source>
</evidence>
<reference evidence="1" key="2">
    <citation type="journal article" date="2015" name="Data Brief">
        <title>Shoot transcriptome of the giant reed, Arundo donax.</title>
        <authorList>
            <person name="Barrero R.A."/>
            <person name="Guerrero F.D."/>
            <person name="Moolhuijzen P."/>
            <person name="Goolsby J.A."/>
            <person name="Tidwell J."/>
            <person name="Bellgard S.E."/>
            <person name="Bellgard M.I."/>
        </authorList>
    </citation>
    <scope>NUCLEOTIDE SEQUENCE</scope>
    <source>
        <tissue evidence="1">Shoot tissue taken approximately 20 cm above the soil surface</tissue>
    </source>
</reference>
<dbReference type="AlphaFoldDB" id="A0A0A9HED0"/>
<accession>A0A0A9HED0</accession>